<feature type="transmembrane region" description="Helical" evidence="1">
    <location>
        <begin position="66"/>
        <end position="85"/>
    </location>
</feature>
<dbReference type="AlphaFoldDB" id="A0A7S2S8M7"/>
<feature type="transmembrane region" description="Helical" evidence="1">
    <location>
        <begin position="184"/>
        <end position="205"/>
    </location>
</feature>
<name>A0A7S2S8M7_9STRA</name>
<reference evidence="2" key="1">
    <citation type="submission" date="2021-01" db="EMBL/GenBank/DDBJ databases">
        <authorList>
            <person name="Corre E."/>
            <person name="Pelletier E."/>
            <person name="Niang G."/>
            <person name="Scheremetjew M."/>
            <person name="Finn R."/>
            <person name="Kale V."/>
            <person name="Holt S."/>
            <person name="Cochrane G."/>
            <person name="Meng A."/>
            <person name="Brown T."/>
            <person name="Cohen L."/>
        </authorList>
    </citation>
    <scope>NUCLEOTIDE SEQUENCE</scope>
    <source>
        <strain evidence="2">CCMP1243</strain>
    </source>
</reference>
<evidence type="ECO:0000313" key="2">
    <source>
        <dbReference type="EMBL" id="CAD9692888.1"/>
    </source>
</evidence>
<proteinExistence type="predicted"/>
<keyword evidence="1" id="KW-0472">Membrane</keyword>
<evidence type="ECO:0000256" key="1">
    <source>
        <dbReference type="SAM" id="Phobius"/>
    </source>
</evidence>
<feature type="transmembrane region" description="Helical" evidence="1">
    <location>
        <begin position="97"/>
        <end position="118"/>
    </location>
</feature>
<gene>
    <name evidence="2" type="ORF">RMAR1173_LOCUS12281</name>
</gene>
<dbReference type="EMBL" id="HBHJ01018585">
    <property type="protein sequence ID" value="CAD9692888.1"/>
    <property type="molecule type" value="Transcribed_RNA"/>
</dbReference>
<organism evidence="2">
    <name type="scientific">Rhizochromulina marina</name>
    <dbReference type="NCBI Taxonomy" id="1034831"/>
    <lineage>
        <taxon>Eukaryota</taxon>
        <taxon>Sar</taxon>
        <taxon>Stramenopiles</taxon>
        <taxon>Ochrophyta</taxon>
        <taxon>Dictyochophyceae</taxon>
        <taxon>Rhizochromulinales</taxon>
        <taxon>Rhizochromulina</taxon>
    </lineage>
</organism>
<keyword evidence="1" id="KW-0812">Transmembrane</keyword>
<feature type="transmembrane region" description="Helical" evidence="1">
    <location>
        <begin position="23"/>
        <end position="46"/>
    </location>
</feature>
<protein>
    <submittedName>
        <fullName evidence="2">Uncharacterized protein</fullName>
    </submittedName>
</protein>
<accession>A0A7S2S8M7</accession>
<sequence>MGSRAGDTEDEKKTSSSGVFRTLMVRFPVLMNGLQGGVLSGLSVVTKQLLFGASSMAEIDWAEVCQFSFISCFVVTPLVIPWMKALYSRPLPMPVQLLADAIYCGIFVNAVFVAALVLTKAVQDPLCGSPQSLLLESCQSHLAAQLPEIHSAVFSYGFLEKFALGSQKLWLPAKIAMVLFIPPVFHGVWCNVVNFIWTVILASLATSA</sequence>
<keyword evidence="1" id="KW-1133">Transmembrane helix</keyword>